<protein>
    <recommendedName>
        <fullName evidence="4">Nicotinamide riboside transporter PnuC</fullName>
    </recommendedName>
</protein>
<feature type="transmembrane region" description="Helical" evidence="10">
    <location>
        <begin position="12"/>
        <end position="31"/>
    </location>
</feature>
<evidence type="ECO:0000256" key="7">
    <source>
        <dbReference type="ARBA" id="ARBA00022692"/>
    </source>
</evidence>
<keyword evidence="7 10" id="KW-0812">Transmembrane</keyword>
<dbReference type="RefSeq" id="WP_091339297.1">
    <property type="nucleotide sequence ID" value="NZ_FNRM01000001.1"/>
</dbReference>
<feature type="transmembrane region" description="Helical" evidence="10">
    <location>
        <begin position="105"/>
        <end position="124"/>
    </location>
</feature>
<evidence type="ECO:0000256" key="2">
    <source>
        <dbReference type="ARBA" id="ARBA00004651"/>
    </source>
</evidence>
<dbReference type="EMBL" id="FNRM01000001">
    <property type="protein sequence ID" value="SEA09613.1"/>
    <property type="molecule type" value="Genomic_DNA"/>
</dbReference>
<evidence type="ECO:0000313" key="12">
    <source>
        <dbReference type="Proteomes" id="UP000198773"/>
    </source>
</evidence>
<dbReference type="OrthoDB" id="9791248at2"/>
<proteinExistence type="inferred from homology"/>
<dbReference type="GO" id="GO:0005886">
    <property type="term" value="C:plasma membrane"/>
    <property type="evidence" value="ECO:0007669"/>
    <property type="project" value="UniProtKB-SubCell"/>
</dbReference>
<feature type="transmembrane region" description="Helical" evidence="10">
    <location>
        <begin position="178"/>
        <end position="197"/>
    </location>
</feature>
<feature type="transmembrane region" description="Helical" evidence="10">
    <location>
        <begin position="157"/>
        <end position="172"/>
    </location>
</feature>
<evidence type="ECO:0000256" key="10">
    <source>
        <dbReference type="SAM" id="Phobius"/>
    </source>
</evidence>
<name>A0A1H3YDQ1_ALKAM</name>
<evidence type="ECO:0000256" key="5">
    <source>
        <dbReference type="ARBA" id="ARBA00022448"/>
    </source>
</evidence>
<accession>A0A1H3YDQ1</accession>
<dbReference type="GO" id="GO:0034257">
    <property type="term" value="F:nicotinamide riboside transmembrane transporter activity"/>
    <property type="evidence" value="ECO:0007669"/>
    <property type="project" value="InterPro"/>
</dbReference>
<dbReference type="PANTHER" id="PTHR36122">
    <property type="entry name" value="NICOTINAMIDE RIBOSIDE TRANSPORTER PNUC"/>
    <property type="match status" value="1"/>
</dbReference>
<dbReference type="AlphaFoldDB" id="A0A1H3YDQ1"/>
<evidence type="ECO:0000256" key="6">
    <source>
        <dbReference type="ARBA" id="ARBA00022475"/>
    </source>
</evidence>
<dbReference type="Proteomes" id="UP000198773">
    <property type="component" value="Unassembled WGS sequence"/>
</dbReference>
<evidence type="ECO:0000256" key="9">
    <source>
        <dbReference type="ARBA" id="ARBA00023136"/>
    </source>
</evidence>
<keyword evidence="9 10" id="KW-0472">Membrane</keyword>
<reference evidence="11 12" key="1">
    <citation type="submission" date="2016-10" db="EMBL/GenBank/DDBJ databases">
        <authorList>
            <person name="de Groot N.N."/>
        </authorList>
    </citation>
    <scope>NUCLEOTIDE SEQUENCE [LARGE SCALE GENOMIC DNA]</scope>
    <source>
        <strain evidence="11 12">CGMCC 1.3430</strain>
    </source>
</reference>
<keyword evidence="5" id="KW-0813">Transport</keyword>
<evidence type="ECO:0000256" key="3">
    <source>
        <dbReference type="ARBA" id="ARBA00006669"/>
    </source>
</evidence>
<dbReference type="NCBIfam" id="TIGR01528">
    <property type="entry name" value="NMN_trans_PnuC"/>
    <property type="match status" value="1"/>
</dbReference>
<organism evidence="11 12">
    <name type="scientific">Alkalimonas amylolytica</name>
    <dbReference type="NCBI Taxonomy" id="152573"/>
    <lineage>
        <taxon>Bacteria</taxon>
        <taxon>Pseudomonadati</taxon>
        <taxon>Pseudomonadota</taxon>
        <taxon>Gammaproteobacteria</taxon>
        <taxon>Alkalimonas</taxon>
    </lineage>
</organism>
<comment type="function">
    <text evidence="1">Required for nicotinamide riboside transport across the inner membrane.</text>
</comment>
<keyword evidence="6" id="KW-1003">Cell membrane</keyword>
<keyword evidence="12" id="KW-1185">Reference proteome</keyword>
<evidence type="ECO:0000256" key="4">
    <source>
        <dbReference type="ARBA" id="ARBA00017522"/>
    </source>
</evidence>
<dbReference type="PANTHER" id="PTHR36122:SF2">
    <property type="entry name" value="NICOTINAMIDE RIBOSIDE TRANSPORTER PNUC"/>
    <property type="match status" value="1"/>
</dbReference>
<dbReference type="Pfam" id="PF04973">
    <property type="entry name" value="NMN_transporter"/>
    <property type="match status" value="1"/>
</dbReference>
<sequence length="215" mass="25022">MMAALQQFWQEWQLLTSLELVAMLLALAYLLLAMRHSLWCWPAALVSTLIYTYVMWQHQLYSETLLQLYYAAMAVYGLVHWQQLQQQLQQPKAIKPVIEWGLRQHLGWIGIAAGSGLVLGYYMANYTQADFAWLDAQTTTFSIMTTLLVVRKVLSNWLYWVVIDAVCIYVYFQKGLYFTTGLFVLYTFLAVIGYLAWRSHYRQQQHTSGQVLQPA</sequence>
<dbReference type="InterPro" id="IPR006419">
    <property type="entry name" value="NMN_transpt_PnuC"/>
</dbReference>
<comment type="similarity">
    <text evidence="3">Belongs to the nicotinamide ribonucleoside (NR) uptake permease (TC 4.B.1) family.</text>
</comment>
<keyword evidence="8 10" id="KW-1133">Transmembrane helix</keyword>
<evidence type="ECO:0000256" key="1">
    <source>
        <dbReference type="ARBA" id="ARBA00002672"/>
    </source>
</evidence>
<evidence type="ECO:0000313" key="11">
    <source>
        <dbReference type="EMBL" id="SEA09613.1"/>
    </source>
</evidence>
<gene>
    <name evidence="11" type="ORF">SAMN04488051_101641</name>
</gene>
<feature type="transmembrane region" description="Helical" evidence="10">
    <location>
        <begin position="38"/>
        <end position="56"/>
    </location>
</feature>
<evidence type="ECO:0000256" key="8">
    <source>
        <dbReference type="ARBA" id="ARBA00022989"/>
    </source>
</evidence>
<comment type="subcellular location">
    <subcellularLocation>
        <location evidence="2">Cell membrane</location>
        <topology evidence="2">Multi-pass membrane protein</topology>
    </subcellularLocation>
</comment>
<dbReference type="STRING" id="152573.SAMN04488051_101641"/>